<evidence type="ECO:0000313" key="7">
    <source>
        <dbReference type="EMBL" id="SUZ94552.1"/>
    </source>
</evidence>
<dbReference type="SUPFAM" id="SSF54292">
    <property type="entry name" value="2Fe-2S ferredoxin-like"/>
    <property type="match status" value="1"/>
</dbReference>
<reference evidence="7" key="1">
    <citation type="submission" date="2018-05" db="EMBL/GenBank/DDBJ databases">
        <authorList>
            <person name="Lanie J.A."/>
            <person name="Ng W.-L."/>
            <person name="Kazmierczak K.M."/>
            <person name="Andrzejewski T.M."/>
            <person name="Davidsen T.M."/>
            <person name="Wayne K.J."/>
            <person name="Tettelin H."/>
            <person name="Glass J.I."/>
            <person name="Rusch D."/>
            <person name="Podicherti R."/>
            <person name="Tsui H.-C.T."/>
            <person name="Winkler M.E."/>
        </authorList>
    </citation>
    <scope>NUCLEOTIDE SEQUENCE</scope>
</reference>
<dbReference type="InterPro" id="IPR028896">
    <property type="entry name" value="GcvT/YgfZ/DmdA"/>
</dbReference>
<dbReference type="InterPro" id="IPR006222">
    <property type="entry name" value="GCVT_N"/>
</dbReference>
<evidence type="ECO:0000259" key="3">
    <source>
        <dbReference type="Pfam" id="PF01571"/>
    </source>
</evidence>
<evidence type="ECO:0000256" key="1">
    <source>
        <dbReference type="ARBA" id="ARBA00008609"/>
    </source>
</evidence>
<keyword evidence="2" id="KW-0560">Oxidoreductase</keyword>
<protein>
    <recommendedName>
        <fullName evidence="8">2Fe-2S ferredoxin-type domain-containing protein</fullName>
    </recommendedName>
</protein>
<dbReference type="Gene3D" id="3.50.50.60">
    <property type="entry name" value="FAD/NAD(P)-binding domain"/>
    <property type="match status" value="1"/>
</dbReference>
<organism evidence="7">
    <name type="scientific">marine metagenome</name>
    <dbReference type="NCBI Taxonomy" id="408172"/>
    <lineage>
        <taxon>unclassified sequences</taxon>
        <taxon>metagenomes</taxon>
        <taxon>ecological metagenomes</taxon>
    </lineage>
</organism>
<dbReference type="Pfam" id="PF17806">
    <property type="entry name" value="SO_alpha_A3"/>
    <property type="match status" value="1"/>
</dbReference>
<dbReference type="PANTHER" id="PTHR43757:SF2">
    <property type="entry name" value="AMINOMETHYLTRANSFERASE, MITOCHONDRIAL"/>
    <property type="match status" value="1"/>
</dbReference>
<dbReference type="Pfam" id="PF13510">
    <property type="entry name" value="Fer2_4"/>
    <property type="match status" value="1"/>
</dbReference>
<dbReference type="InterPro" id="IPR036010">
    <property type="entry name" value="2Fe-2S_ferredoxin-like_sf"/>
</dbReference>
<dbReference type="Gene3D" id="3.10.20.440">
    <property type="entry name" value="2Fe-2S iron-sulphur cluster binding domain, sarcosine oxidase, alpha subunit, N-terminal domain"/>
    <property type="match status" value="1"/>
</dbReference>
<sequence length="980" mass="105612">MANDRHNPRIKPQPAELIDRNETLEFQFDGKRINAFIGDTVASALHAAGVSILSRSFKYHRPRGLLCGAGRCPNCLVNVDGVPNVRACTQQVRPDMKVQHQNAWPSLNLDFLSILDRMQWAMPVGFYYKALHRPKFLWGLAQRVIRRIGGLGKININQVTDIDYNHRYHHTDVAVVGGGPAGLAAALAAAEQGASVTLVDDQPTLGGSLLFNLQNHSGFPDLANRSGLDIAIWLAGEVNESSNIEVLSGATALAHYQDNLLAILNGRELVKLRAKQVVLATGSYEVPIQFENNDLPGIMLSTAAQRLIHQYGLKPGSTAVVATANDQGYQAALQLLGAGVQVAALVDSRPSFTHGLEAAESLTYQGVELLVGHKITRATGKNRVKAVFVSRQDTESTHSADRRLACDLVCMAGGFQPANALLQQSGGSLEYDMNSGEGLPKILPNGVQVAGEVTGVHDVPSSLFQGKIAGLEAVSLLAGGGSLQSLIDQAKGQLATIRGELETNPESPVLANDPGIGNRGKKTFVCFCEDVTVKDISQAVEEGFDDIQILKRYSTATMGPCQGKMCLKSLTGLCARYTGRTISDIGGTTARPPVQPVPLAALAGPSHMPAKRTPMDQNHRDLGSLIVDLGPWQRAHSYGSPQEECLAVRQRVGIIDVTSLGKLEVTGRDAGALLDRVYTHNFSNLPVGRIRYGVLCTDNGTIMDDGTVTRLSEERFFVTTTTGNVDVIEEWFKWWSAGSGGCAHVTNVTSAYAAVNLAGPRARETLSKLTDVDLSTQSFRYMSSAQGTVAAVPAILLRIGFVGETGWEIHVPAEYGQYLWETIMEAGKEFGISPFGLEAQRILRLEKKHVIVGQDTDAVSNPLDSDMNWVVRFDKEDFIGRGGLKLASERGQPDKLVGFVMSVGQVPEDGVPIVSGNKPIGKVTSARFSPTMNKGFGLAWVPAELAQEGARINILIKGKPQPAQVTLEPFYDPDGMRLRQ</sequence>
<evidence type="ECO:0000259" key="4">
    <source>
        <dbReference type="Pfam" id="PF07992"/>
    </source>
</evidence>
<evidence type="ECO:0000256" key="2">
    <source>
        <dbReference type="ARBA" id="ARBA00023002"/>
    </source>
</evidence>
<dbReference type="InterPro" id="IPR013977">
    <property type="entry name" value="GcvT_C"/>
</dbReference>
<gene>
    <name evidence="7" type="ORF">METZ01_LOCUS47406</name>
</gene>
<dbReference type="InterPro" id="IPR023753">
    <property type="entry name" value="FAD/NAD-binding_dom"/>
</dbReference>
<feature type="domain" description="GCVT N-terminal" evidence="3">
    <location>
        <begin position="617"/>
        <end position="875"/>
    </location>
</feature>
<dbReference type="AlphaFoldDB" id="A0A381RRM4"/>
<dbReference type="Pfam" id="PF01571">
    <property type="entry name" value="GCV_T"/>
    <property type="match status" value="1"/>
</dbReference>
<dbReference type="GO" id="GO:0051536">
    <property type="term" value="F:iron-sulfur cluster binding"/>
    <property type="evidence" value="ECO:0007669"/>
    <property type="project" value="InterPro"/>
</dbReference>
<feature type="domain" description="FAD/NAD(P)-binding" evidence="4">
    <location>
        <begin position="172"/>
        <end position="426"/>
    </location>
</feature>
<dbReference type="InterPro" id="IPR041854">
    <property type="entry name" value="BFD-like_2Fe2S-bd_dom_sf"/>
</dbReference>
<dbReference type="GO" id="GO:0016491">
    <property type="term" value="F:oxidoreductase activity"/>
    <property type="evidence" value="ECO:0007669"/>
    <property type="project" value="UniProtKB-KW"/>
</dbReference>
<feature type="domain" description="Aminomethyltransferase C-terminal" evidence="5">
    <location>
        <begin position="895"/>
        <end position="972"/>
    </location>
</feature>
<dbReference type="InterPro" id="IPR042204">
    <property type="entry name" value="2Fe-2S-bd_N"/>
</dbReference>
<evidence type="ECO:0000259" key="6">
    <source>
        <dbReference type="Pfam" id="PF17806"/>
    </source>
</evidence>
<dbReference type="SUPFAM" id="SSF101790">
    <property type="entry name" value="Aminomethyltransferase beta-barrel domain"/>
    <property type="match status" value="1"/>
</dbReference>
<dbReference type="InterPro" id="IPR041117">
    <property type="entry name" value="SoxA_A3"/>
</dbReference>
<name>A0A381RRM4_9ZZZZ</name>
<dbReference type="PANTHER" id="PTHR43757">
    <property type="entry name" value="AMINOMETHYLTRANSFERASE"/>
    <property type="match status" value="1"/>
</dbReference>
<dbReference type="SUPFAM" id="SSF103025">
    <property type="entry name" value="Folate-binding domain"/>
    <property type="match status" value="1"/>
</dbReference>
<comment type="similarity">
    <text evidence="1">Belongs to the GcvT family.</text>
</comment>
<dbReference type="Gene3D" id="3.30.1360.120">
    <property type="entry name" value="Probable tRNA modification gtpase trme, domain 1"/>
    <property type="match status" value="1"/>
</dbReference>
<dbReference type="PRINTS" id="PR00469">
    <property type="entry name" value="PNDRDTASEII"/>
</dbReference>
<dbReference type="PRINTS" id="PR00368">
    <property type="entry name" value="FADPNR"/>
</dbReference>
<feature type="domain" description="SoxA A3" evidence="6">
    <location>
        <begin position="521"/>
        <end position="604"/>
    </location>
</feature>
<evidence type="ECO:0000259" key="5">
    <source>
        <dbReference type="Pfam" id="PF08669"/>
    </source>
</evidence>
<dbReference type="CDD" id="cd19946">
    <property type="entry name" value="GlpA-like_Fer2_BFD-like"/>
    <property type="match status" value="1"/>
</dbReference>
<dbReference type="Pfam" id="PF07992">
    <property type="entry name" value="Pyr_redox_2"/>
    <property type="match status" value="1"/>
</dbReference>
<dbReference type="InterPro" id="IPR036188">
    <property type="entry name" value="FAD/NAD-bd_sf"/>
</dbReference>
<evidence type="ECO:0008006" key="8">
    <source>
        <dbReference type="Google" id="ProtNLM"/>
    </source>
</evidence>
<dbReference type="Pfam" id="PF08669">
    <property type="entry name" value="GCV_T_C"/>
    <property type="match status" value="1"/>
</dbReference>
<accession>A0A381RRM4</accession>
<dbReference type="InterPro" id="IPR027266">
    <property type="entry name" value="TrmE/GcvT-like"/>
</dbReference>
<dbReference type="SUPFAM" id="SSF51905">
    <property type="entry name" value="FAD/NAD(P)-binding domain"/>
    <property type="match status" value="1"/>
</dbReference>
<dbReference type="InterPro" id="IPR029043">
    <property type="entry name" value="GcvT/YgfZ_C"/>
</dbReference>
<dbReference type="EMBL" id="UINC01002245">
    <property type="protein sequence ID" value="SUZ94552.1"/>
    <property type="molecule type" value="Genomic_DNA"/>
</dbReference>
<proteinExistence type="inferred from homology"/>
<dbReference type="GO" id="GO:0005829">
    <property type="term" value="C:cytosol"/>
    <property type="evidence" value="ECO:0007669"/>
    <property type="project" value="TreeGrafter"/>
</dbReference>
<dbReference type="Gene3D" id="1.10.10.1100">
    <property type="entry name" value="BFD-like [2Fe-2S]-binding domain"/>
    <property type="match status" value="1"/>
</dbReference>